<dbReference type="RefSeq" id="WP_189097939.1">
    <property type="nucleotide sequence ID" value="NZ_BMND01000009.1"/>
</dbReference>
<dbReference type="CDD" id="cd04301">
    <property type="entry name" value="NAT_SF"/>
    <property type="match status" value="1"/>
</dbReference>
<dbReference type="InterPro" id="IPR016181">
    <property type="entry name" value="Acyl_CoA_acyltransferase"/>
</dbReference>
<evidence type="ECO:0000313" key="2">
    <source>
        <dbReference type="EMBL" id="GGN44990.1"/>
    </source>
</evidence>
<gene>
    <name evidence="2" type="ORF">GCM10012285_28210</name>
</gene>
<dbReference type="EMBL" id="BMND01000009">
    <property type="protein sequence ID" value="GGN44990.1"/>
    <property type="molecule type" value="Genomic_DNA"/>
</dbReference>
<keyword evidence="3" id="KW-1185">Reference proteome</keyword>
<dbReference type="InterPro" id="IPR000182">
    <property type="entry name" value="GNAT_dom"/>
</dbReference>
<accession>A0ABQ2JFY9</accession>
<reference evidence="3" key="1">
    <citation type="journal article" date="2019" name="Int. J. Syst. Evol. Microbiol.">
        <title>The Global Catalogue of Microorganisms (GCM) 10K type strain sequencing project: providing services to taxonomists for standard genome sequencing and annotation.</title>
        <authorList>
            <consortium name="The Broad Institute Genomics Platform"/>
            <consortium name="The Broad Institute Genome Sequencing Center for Infectious Disease"/>
            <person name="Wu L."/>
            <person name="Ma J."/>
        </authorList>
    </citation>
    <scope>NUCLEOTIDE SEQUENCE [LARGE SCALE GENOMIC DNA]</scope>
    <source>
        <strain evidence="3">CGMCC 4.7323</strain>
    </source>
</reference>
<evidence type="ECO:0000313" key="3">
    <source>
        <dbReference type="Proteomes" id="UP000600080"/>
    </source>
</evidence>
<organism evidence="2 3">
    <name type="scientific">Streptomyces kronopolitis</name>
    <dbReference type="NCBI Taxonomy" id="1612435"/>
    <lineage>
        <taxon>Bacteria</taxon>
        <taxon>Bacillati</taxon>
        <taxon>Actinomycetota</taxon>
        <taxon>Actinomycetes</taxon>
        <taxon>Kitasatosporales</taxon>
        <taxon>Streptomycetaceae</taxon>
        <taxon>Streptomyces</taxon>
    </lineage>
</organism>
<evidence type="ECO:0000259" key="1">
    <source>
        <dbReference type="PROSITE" id="PS51186"/>
    </source>
</evidence>
<dbReference type="Gene3D" id="3.40.630.30">
    <property type="match status" value="1"/>
</dbReference>
<sequence length="288" mass="30716">MRLTWDWLLPVMPVPYVPTLGPVHPDALGPGLFADAVRVAGTGTFLAYDKDQRWAERKDETVLPDMIEHTYVRTLIPTLARRGHGTVTVYAYGPGYDDAADLAAKLAADHTAATARVITFHGPHEDPPAGAALTRVQLREFTPPRPEGQEGPVRPVDGLPEPVQATFAAFADRLTSDGFAFLHGQMQAGTVGPVLAVVGGGRVAGAIGPMETMTDSAGATRLLPQYFGVLPEHRGQGYGRTLWRAAMAWGAAHGADYQLLQTEVGGPSDRLCQAEGLTSLGFVTLTKL</sequence>
<feature type="domain" description="N-acetyltransferase" evidence="1">
    <location>
        <begin position="151"/>
        <end position="288"/>
    </location>
</feature>
<dbReference type="PROSITE" id="PS51186">
    <property type="entry name" value="GNAT"/>
    <property type="match status" value="1"/>
</dbReference>
<dbReference type="SUPFAM" id="SSF55729">
    <property type="entry name" value="Acyl-CoA N-acyltransferases (Nat)"/>
    <property type="match status" value="2"/>
</dbReference>
<proteinExistence type="predicted"/>
<dbReference type="Proteomes" id="UP000600080">
    <property type="component" value="Unassembled WGS sequence"/>
</dbReference>
<name>A0ABQ2JFY9_9ACTN</name>
<dbReference type="Pfam" id="PF00583">
    <property type="entry name" value="Acetyltransf_1"/>
    <property type="match status" value="1"/>
</dbReference>
<dbReference type="GeneID" id="301548585"/>
<comment type="caution">
    <text evidence="2">The sequence shown here is derived from an EMBL/GenBank/DDBJ whole genome shotgun (WGS) entry which is preliminary data.</text>
</comment>
<protein>
    <recommendedName>
        <fullName evidence="1">N-acetyltransferase domain-containing protein</fullName>
    </recommendedName>
</protein>